<dbReference type="SUPFAM" id="SSF46689">
    <property type="entry name" value="Homeodomain-like"/>
    <property type="match status" value="1"/>
</dbReference>
<dbReference type="Gene3D" id="1.10.357.10">
    <property type="entry name" value="Tetracycline Repressor, domain 2"/>
    <property type="match status" value="1"/>
</dbReference>
<keyword evidence="1 2" id="KW-0238">DNA-binding</keyword>
<dbReference type="Proteomes" id="UP000321157">
    <property type="component" value="Unassembled WGS sequence"/>
</dbReference>
<dbReference type="EMBL" id="BJXX01000189">
    <property type="protein sequence ID" value="GEN36458.1"/>
    <property type="molecule type" value="Genomic_DNA"/>
</dbReference>
<name>A0A511VER5_9BACL</name>
<dbReference type="InterPro" id="IPR036271">
    <property type="entry name" value="Tet_transcr_reg_TetR-rel_C_sf"/>
</dbReference>
<gene>
    <name evidence="4" type="ORF">ADA01nite_39180</name>
</gene>
<reference evidence="4 5" key="1">
    <citation type="submission" date="2019-07" db="EMBL/GenBank/DDBJ databases">
        <title>Whole genome shotgun sequence of Aneurinibacillus danicus NBRC 102444.</title>
        <authorList>
            <person name="Hosoyama A."/>
            <person name="Uohara A."/>
            <person name="Ohji S."/>
            <person name="Ichikawa N."/>
        </authorList>
    </citation>
    <scope>NUCLEOTIDE SEQUENCE [LARGE SCALE GENOMIC DNA]</scope>
    <source>
        <strain evidence="4 5">NBRC 102444</strain>
    </source>
</reference>
<feature type="DNA-binding region" description="H-T-H motif" evidence="2">
    <location>
        <begin position="40"/>
        <end position="59"/>
    </location>
</feature>
<dbReference type="Gene3D" id="1.10.10.60">
    <property type="entry name" value="Homeodomain-like"/>
    <property type="match status" value="1"/>
</dbReference>
<protein>
    <submittedName>
        <fullName evidence="4">TetR family transcriptional regulator</fullName>
    </submittedName>
</protein>
<sequence>MMKKSYAKLEPRTQRGMKTKQKLLDAAEIVFGEKGFHQASIVDITQQAKVSMGTFYTYFESKEDIFRELVMSMQKNMRKAIKIGTQGITDRIELEREGFRIFFQFLQKHRYLYRLFRQAEFVDVELHRSYFETFSRGYISGLQDSMEKGEIRAYNPELLAYCFMGIMDYVGMKWVLWEQQEVTDEFIDELVCFIKNGIGKP</sequence>
<comment type="caution">
    <text evidence="4">The sequence shown here is derived from an EMBL/GenBank/DDBJ whole genome shotgun (WGS) entry which is preliminary data.</text>
</comment>
<dbReference type="InterPro" id="IPR001647">
    <property type="entry name" value="HTH_TetR"/>
</dbReference>
<accession>A0A511VER5</accession>
<dbReference type="AlphaFoldDB" id="A0A511VER5"/>
<organism evidence="4 5">
    <name type="scientific">Aneurinibacillus danicus</name>
    <dbReference type="NCBI Taxonomy" id="267746"/>
    <lineage>
        <taxon>Bacteria</taxon>
        <taxon>Bacillati</taxon>
        <taxon>Bacillota</taxon>
        <taxon>Bacilli</taxon>
        <taxon>Bacillales</taxon>
        <taxon>Paenibacillaceae</taxon>
        <taxon>Aneurinibacillus group</taxon>
        <taxon>Aneurinibacillus</taxon>
    </lineage>
</organism>
<dbReference type="InterPro" id="IPR023772">
    <property type="entry name" value="DNA-bd_HTH_TetR-type_CS"/>
</dbReference>
<evidence type="ECO:0000313" key="4">
    <source>
        <dbReference type="EMBL" id="GEN36458.1"/>
    </source>
</evidence>
<dbReference type="InterPro" id="IPR050624">
    <property type="entry name" value="HTH-type_Tx_Regulator"/>
</dbReference>
<dbReference type="PANTHER" id="PTHR43479">
    <property type="entry name" value="ACREF/ENVCD OPERON REPRESSOR-RELATED"/>
    <property type="match status" value="1"/>
</dbReference>
<evidence type="ECO:0000256" key="2">
    <source>
        <dbReference type="PROSITE-ProRule" id="PRU00335"/>
    </source>
</evidence>
<evidence type="ECO:0000256" key="1">
    <source>
        <dbReference type="ARBA" id="ARBA00023125"/>
    </source>
</evidence>
<dbReference type="PROSITE" id="PS50977">
    <property type="entry name" value="HTH_TETR_2"/>
    <property type="match status" value="1"/>
</dbReference>
<keyword evidence="5" id="KW-1185">Reference proteome</keyword>
<dbReference type="GO" id="GO:0003677">
    <property type="term" value="F:DNA binding"/>
    <property type="evidence" value="ECO:0007669"/>
    <property type="project" value="UniProtKB-UniRule"/>
</dbReference>
<evidence type="ECO:0000313" key="5">
    <source>
        <dbReference type="Proteomes" id="UP000321157"/>
    </source>
</evidence>
<feature type="domain" description="HTH tetR-type" evidence="3">
    <location>
        <begin position="17"/>
        <end position="77"/>
    </location>
</feature>
<dbReference type="OrthoDB" id="9814200at2"/>
<dbReference type="InterPro" id="IPR009057">
    <property type="entry name" value="Homeodomain-like_sf"/>
</dbReference>
<dbReference type="PROSITE" id="PS01081">
    <property type="entry name" value="HTH_TETR_1"/>
    <property type="match status" value="1"/>
</dbReference>
<dbReference type="PRINTS" id="PR00455">
    <property type="entry name" value="HTHTETR"/>
</dbReference>
<dbReference type="SUPFAM" id="SSF48498">
    <property type="entry name" value="Tetracyclin repressor-like, C-terminal domain"/>
    <property type="match status" value="1"/>
</dbReference>
<dbReference type="PANTHER" id="PTHR43479:SF11">
    <property type="entry name" value="ACREF_ENVCD OPERON REPRESSOR-RELATED"/>
    <property type="match status" value="1"/>
</dbReference>
<dbReference type="Pfam" id="PF00440">
    <property type="entry name" value="TetR_N"/>
    <property type="match status" value="1"/>
</dbReference>
<proteinExistence type="predicted"/>
<evidence type="ECO:0000259" key="3">
    <source>
        <dbReference type="PROSITE" id="PS50977"/>
    </source>
</evidence>